<evidence type="ECO:0000313" key="3">
    <source>
        <dbReference type="Proteomes" id="UP000279446"/>
    </source>
</evidence>
<keyword evidence="3" id="KW-1185">Reference proteome</keyword>
<feature type="domain" description="HD-GYP" evidence="1">
    <location>
        <begin position="105"/>
        <end position="301"/>
    </location>
</feature>
<dbReference type="SUPFAM" id="SSF109604">
    <property type="entry name" value="HD-domain/PDEase-like"/>
    <property type="match status" value="1"/>
</dbReference>
<dbReference type="CDD" id="cd00077">
    <property type="entry name" value="HDc"/>
    <property type="match status" value="1"/>
</dbReference>
<evidence type="ECO:0000313" key="2">
    <source>
        <dbReference type="EMBL" id="RUT48363.1"/>
    </source>
</evidence>
<dbReference type="InterPro" id="IPR037522">
    <property type="entry name" value="HD_GYP_dom"/>
</dbReference>
<protein>
    <submittedName>
        <fullName evidence="2">HD domain-containing protein</fullName>
    </submittedName>
</protein>
<dbReference type="PANTHER" id="PTHR43155:SF2">
    <property type="entry name" value="CYCLIC DI-GMP PHOSPHODIESTERASE PA4108"/>
    <property type="match status" value="1"/>
</dbReference>
<dbReference type="EMBL" id="RZNY01000002">
    <property type="protein sequence ID" value="RUT48363.1"/>
    <property type="molecule type" value="Genomic_DNA"/>
</dbReference>
<gene>
    <name evidence="2" type="ORF">EJP82_03915</name>
</gene>
<reference evidence="2 3" key="1">
    <citation type="submission" date="2018-12" db="EMBL/GenBank/DDBJ databases">
        <authorList>
            <person name="Sun L."/>
            <person name="Chen Z."/>
        </authorList>
    </citation>
    <scope>NUCLEOTIDE SEQUENCE [LARGE SCALE GENOMIC DNA]</scope>
    <source>
        <strain evidence="2 3">DSM 15890</strain>
    </source>
</reference>
<dbReference type="PANTHER" id="PTHR43155">
    <property type="entry name" value="CYCLIC DI-GMP PHOSPHODIESTERASE PA4108-RELATED"/>
    <property type="match status" value="1"/>
</dbReference>
<dbReference type="SMART" id="SM00471">
    <property type="entry name" value="HDc"/>
    <property type="match status" value="1"/>
</dbReference>
<name>A0A3S1DND2_9BACL</name>
<dbReference type="OrthoDB" id="9759601at2"/>
<proteinExistence type="predicted"/>
<organism evidence="2 3">
    <name type="scientific">Paenibacillus anaericanus</name>
    <dbReference type="NCBI Taxonomy" id="170367"/>
    <lineage>
        <taxon>Bacteria</taxon>
        <taxon>Bacillati</taxon>
        <taxon>Bacillota</taxon>
        <taxon>Bacilli</taxon>
        <taxon>Bacillales</taxon>
        <taxon>Paenibacillaceae</taxon>
        <taxon>Paenibacillus</taxon>
    </lineage>
</organism>
<sequence length="344" mass="39003">MDLINGDRLKSDAFNKVGLHVLPKGTIIHSEEIALLIRQSIHHVDIEPRDHSESRLPAEGDEFSQRLRENFDLTIQGYQSIFLEALTTGKFNQTMVDDKLKPFLETIDDRKDVVSLLLMLGRDDVNLYNHSLQVGLLSYYIASWLGYSKDEIYNISKAGYLHDIGKSQVSQSIRNHADELTGEDLEEMRRHTQYGYDIIRSSMAGDDTTALVALQHHELEDRTGYPLGIGKKEIHPYSQIVAVANVYVKLTSSSIGRPKQSLIAVLREVYGLGFGKLNEKPVQALIHNLLPNFIGKNVLLSNGEMGTIVFNHPTDIFKPLVKVNDFFRDLSRERDIAIEEIYLE</sequence>
<dbReference type="Proteomes" id="UP000279446">
    <property type="component" value="Unassembled WGS sequence"/>
</dbReference>
<accession>A0A3S1DND2</accession>
<dbReference type="Gene3D" id="1.10.3210.10">
    <property type="entry name" value="Hypothetical protein af1432"/>
    <property type="match status" value="1"/>
</dbReference>
<dbReference type="InterPro" id="IPR003607">
    <property type="entry name" value="HD/PDEase_dom"/>
</dbReference>
<dbReference type="AlphaFoldDB" id="A0A3S1DND2"/>
<dbReference type="Pfam" id="PF13487">
    <property type="entry name" value="HD_5"/>
    <property type="match status" value="1"/>
</dbReference>
<comment type="caution">
    <text evidence="2">The sequence shown here is derived from an EMBL/GenBank/DDBJ whole genome shotgun (WGS) entry which is preliminary data.</text>
</comment>
<dbReference type="InterPro" id="IPR006675">
    <property type="entry name" value="HDIG_dom"/>
</dbReference>
<dbReference type="PROSITE" id="PS51832">
    <property type="entry name" value="HD_GYP"/>
    <property type="match status" value="1"/>
</dbReference>
<dbReference type="NCBIfam" id="TIGR00277">
    <property type="entry name" value="HDIG"/>
    <property type="match status" value="1"/>
</dbReference>
<evidence type="ECO:0000259" key="1">
    <source>
        <dbReference type="PROSITE" id="PS51832"/>
    </source>
</evidence>